<feature type="transmembrane region" description="Helical" evidence="2">
    <location>
        <begin position="127"/>
        <end position="150"/>
    </location>
</feature>
<reference evidence="3 4" key="1">
    <citation type="journal article" date="2019" name="Nat. Ecol. Evol.">
        <title>Megaphylogeny resolves global patterns of mushroom evolution.</title>
        <authorList>
            <person name="Varga T."/>
            <person name="Krizsan K."/>
            <person name="Foldi C."/>
            <person name="Dima B."/>
            <person name="Sanchez-Garcia M."/>
            <person name="Sanchez-Ramirez S."/>
            <person name="Szollosi G.J."/>
            <person name="Szarkandi J.G."/>
            <person name="Papp V."/>
            <person name="Albert L."/>
            <person name="Andreopoulos W."/>
            <person name="Angelini C."/>
            <person name="Antonin V."/>
            <person name="Barry K.W."/>
            <person name="Bougher N.L."/>
            <person name="Buchanan P."/>
            <person name="Buyck B."/>
            <person name="Bense V."/>
            <person name="Catcheside P."/>
            <person name="Chovatia M."/>
            <person name="Cooper J."/>
            <person name="Damon W."/>
            <person name="Desjardin D."/>
            <person name="Finy P."/>
            <person name="Geml J."/>
            <person name="Haridas S."/>
            <person name="Hughes K."/>
            <person name="Justo A."/>
            <person name="Karasinski D."/>
            <person name="Kautmanova I."/>
            <person name="Kiss B."/>
            <person name="Kocsube S."/>
            <person name="Kotiranta H."/>
            <person name="LaButti K.M."/>
            <person name="Lechner B.E."/>
            <person name="Liimatainen K."/>
            <person name="Lipzen A."/>
            <person name="Lukacs Z."/>
            <person name="Mihaltcheva S."/>
            <person name="Morgado L.N."/>
            <person name="Niskanen T."/>
            <person name="Noordeloos M.E."/>
            <person name="Ohm R.A."/>
            <person name="Ortiz-Santana B."/>
            <person name="Ovrebo C."/>
            <person name="Racz N."/>
            <person name="Riley R."/>
            <person name="Savchenko A."/>
            <person name="Shiryaev A."/>
            <person name="Soop K."/>
            <person name="Spirin V."/>
            <person name="Szebenyi C."/>
            <person name="Tomsovsky M."/>
            <person name="Tulloss R.E."/>
            <person name="Uehling J."/>
            <person name="Grigoriev I.V."/>
            <person name="Vagvolgyi C."/>
            <person name="Papp T."/>
            <person name="Martin F.M."/>
            <person name="Miettinen O."/>
            <person name="Hibbett D.S."/>
            <person name="Nagy L.G."/>
        </authorList>
    </citation>
    <scope>NUCLEOTIDE SEQUENCE [LARGE SCALE GENOMIC DNA]</scope>
    <source>
        <strain evidence="3 4">CBS 309.79</strain>
    </source>
</reference>
<dbReference type="OrthoDB" id="2750727at2759"/>
<evidence type="ECO:0000313" key="4">
    <source>
        <dbReference type="Proteomes" id="UP000305067"/>
    </source>
</evidence>
<feature type="transmembrane region" description="Helical" evidence="2">
    <location>
        <begin position="171"/>
        <end position="192"/>
    </location>
</feature>
<evidence type="ECO:0000256" key="1">
    <source>
        <dbReference type="SAM" id="MobiDB-lite"/>
    </source>
</evidence>
<feature type="compositionally biased region" description="Basic residues" evidence="1">
    <location>
        <begin position="342"/>
        <end position="351"/>
    </location>
</feature>
<feature type="region of interest" description="Disordered" evidence="1">
    <location>
        <begin position="322"/>
        <end position="402"/>
    </location>
</feature>
<organism evidence="3 4">
    <name type="scientific">Pterulicium gracile</name>
    <dbReference type="NCBI Taxonomy" id="1884261"/>
    <lineage>
        <taxon>Eukaryota</taxon>
        <taxon>Fungi</taxon>
        <taxon>Dikarya</taxon>
        <taxon>Basidiomycota</taxon>
        <taxon>Agaricomycotina</taxon>
        <taxon>Agaricomycetes</taxon>
        <taxon>Agaricomycetidae</taxon>
        <taxon>Agaricales</taxon>
        <taxon>Pleurotineae</taxon>
        <taxon>Pterulaceae</taxon>
        <taxon>Pterulicium</taxon>
    </lineage>
</organism>
<name>A0A5C3QE81_9AGAR</name>
<feature type="compositionally biased region" description="Basic and acidic residues" evidence="1">
    <location>
        <begin position="386"/>
        <end position="402"/>
    </location>
</feature>
<feature type="transmembrane region" description="Helical" evidence="2">
    <location>
        <begin position="42"/>
        <end position="60"/>
    </location>
</feature>
<dbReference type="EMBL" id="ML178834">
    <property type="protein sequence ID" value="TFK99399.1"/>
    <property type="molecule type" value="Genomic_DNA"/>
</dbReference>
<evidence type="ECO:0000256" key="2">
    <source>
        <dbReference type="SAM" id="Phobius"/>
    </source>
</evidence>
<sequence length="411" mass="45265">MSTEAIPDLSASFAPLTPEDVMYLTDVAKFVQYNAKKIIAELAFYGAYFVLASMAFYTILSRPKRTLRSWLLFGALVVTFCMASLQCTTDILYLHTQTQVILINHPETPFLSRLATFDNWEWIEACYVVVIVVTGLGDCSLLYILNDVLAAWRAMSITQHKQTMFRTCLKVLMWFLIFVSFVLWIPAVYFQIKAIRQVSLPQYAVTLATTGSACSIASNLIATALIGEAAYDHRRTSADRPEFTTPKILVLLTESGLLYLLIQITKLGLVSSLKSSVIVFGSLDTATTVFALCSMIVGAMYTPALILIIHYGYSMNTNRSVDHHSAHDSSGTGSLSGSGSRGTRRTPHRRNSGGLVFHKDSNGGSGRMQNTTVGSVDSHSLYPQDNGDKFAESTRRSTGADDSIHLNVMKV</sequence>
<gene>
    <name evidence="3" type="ORF">BDV98DRAFT_180684</name>
</gene>
<keyword evidence="2" id="KW-0472">Membrane</keyword>
<accession>A0A5C3QE81</accession>
<evidence type="ECO:0000313" key="3">
    <source>
        <dbReference type="EMBL" id="TFK99399.1"/>
    </source>
</evidence>
<feature type="transmembrane region" description="Helical" evidence="2">
    <location>
        <begin position="204"/>
        <end position="227"/>
    </location>
</feature>
<dbReference type="Proteomes" id="UP000305067">
    <property type="component" value="Unassembled WGS sequence"/>
</dbReference>
<feature type="transmembrane region" description="Helical" evidence="2">
    <location>
        <begin position="67"/>
        <end position="85"/>
    </location>
</feature>
<protein>
    <submittedName>
        <fullName evidence="3">Uncharacterized protein</fullName>
    </submittedName>
</protein>
<feature type="transmembrane region" description="Helical" evidence="2">
    <location>
        <begin position="289"/>
        <end position="313"/>
    </location>
</feature>
<keyword evidence="2" id="KW-0812">Transmembrane</keyword>
<feature type="compositionally biased region" description="Polar residues" evidence="1">
    <location>
        <begin position="367"/>
        <end position="383"/>
    </location>
</feature>
<proteinExistence type="predicted"/>
<keyword evidence="2" id="KW-1133">Transmembrane helix</keyword>
<dbReference type="AlphaFoldDB" id="A0A5C3QE81"/>
<feature type="transmembrane region" description="Helical" evidence="2">
    <location>
        <begin position="248"/>
        <end position="269"/>
    </location>
</feature>
<keyword evidence="4" id="KW-1185">Reference proteome</keyword>